<dbReference type="GeneID" id="113693656"/>
<dbReference type="GO" id="GO:0005876">
    <property type="term" value="C:spindle microtubule"/>
    <property type="evidence" value="ECO:0007669"/>
    <property type="project" value="TreeGrafter"/>
</dbReference>
<gene>
    <name evidence="15" type="primary">LOC113693656</name>
</gene>
<keyword evidence="8" id="KW-0498">Mitosis</keyword>
<dbReference type="OrthoDB" id="552789at2759"/>
<feature type="compositionally biased region" description="Acidic residues" evidence="13">
    <location>
        <begin position="150"/>
        <end position="164"/>
    </location>
</feature>
<dbReference type="GO" id="GO:0000940">
    <property type="term" value="C:outer kinetochore"/>
    <property type="evidence" value="ECO:0007669"/>
    <property type="project" value="InterPro"/>
</dbReference>
<reference evidence="14" key="1">
    <citation type="journal article" date="2025" name="Foods">
        <title>Unveiling the Microbial Signatures of Arabica Coffee Cherries: Insights into Ripeness Specific Diversity, Functional Traits, and Implications for Quality and Safety.</title>
        <authorList>
            <consortium name="RefSeq"/>
            <person name="Tenea G.N."/>
            <person name="Cifuentes V."/>
            <person name="Reyes P."/>
            <person name="Cevallos-Vallejos M."/>
        </authorList>
    </citation>
    <scope>NUCLEOTIDE SEQUENCE [LARGE SCALE GENOMIC DNA]</scope>
</reference>
<dbReference type="InterPro" id="IPR033341">
    <property type="entry name" value="SKA3"/>
</dbReference>
<evidence type="ECO:0000256" key="5">
    <source>
        <dbReference type="ARBA" id="ARBA00022490"/>
    </source>
</evidence>
<protein>
    <submittedName>
        <fullName evidence="15">Uncharacterized protein isoform X1</fullName>
    </submittedName>
</protein>
<evidence type="ECO:0000256" key="12">
    <source>
        <dbReference type="ARBA" id="ARBA00023328"/>
    </source>
</evidence>
<keyword evidence="6" id="KW-0132">Cell division</keyword>
<evidence type="ECO:0000256" key="4">
    <source>
        <dbReference type="ARBA" id="ARBA00022454"/>
    </source>
</evidence>
<feature type="compositionally biased region" description="Low complexity" evidence="13">
    <location>
        <begin position="165"/>
        <end position="176"/>
    </location>
</feature>
<evidence type="ECO:0000256" key="9">
    <source>
        <dbReference type="ARBA" id="ARBA00022838"/>
    </source>
</evidence>
<reference evidence="15" key="2">
    <citation type="submission" date="2025-08" db="UniProtKB">
        <authorList>
            <consortium name="RefSeq"/>
        </authorList>
    </citation>
    <scope>IDENTIFICATION</scope>
    <source>
        <tissue evidence="15">Leaves</tissue>
    </source>
</reference>
<evidence type="ECO:0000313" key="14">
    <source>
        <dbReference type="Proteomes" id="UP001652660"/>
    </source>
</evidence>
<keyword evidence="10" id="KW-0206">Cytoskeleton</keyword>
<dbReference type="RefSeq" id="XP_027068044.2">
    <property type="nucleotide sequence ID" value="XM_027212243.2"/>
</dbReference>
<keyword evidence="5" id="KW-0963">Cytoplasm</keyword>
<keyword evidence="9" id="KW-0995">Kinetochore</keyword>
<dbReference type="AlphaFoldDB" id="A0A6P6SQ06"/>
<keyword evidence="11" id="KW-0131">Cell cycle</keyword>
<keyword evidence="7" id="KW-0493">Microtubule</keyword>
<dbReference type="PANTHER" id="PTHR48118:SF1">
    <property type="entry name" value="SPINDLE AND KINETOCHORE-ASSOCIATED PROTEIN 3"/>
    <property type="match status" value="1"/>
</dbReference>
<evidence type="ECO:0000313" key="15">
    <source>
        <dbReference type="RefSeq" id="XP_027068044.2"/>
    </source>
</evidence>
<comment type="similarity">
    <text evidence="3">Belongs to the SKA3 family.</text>
</comment>
<dbReference type="GO" id="GO:0000278">
    <property type="term" value="P:mitotic cell cycle"/>
    <property type="evidence" value="ECO:0007669"/>
    <property type="project" value="TreeGrafter"/>
</dbReference>
<proteinExistence type="inferred from homology"/>
<organism evidence="14 15">
    <name type="scientific">Coffea arabica</name>
    <name type="common">Arabian coffee</name>
    <dbReference type="NCBI Taxonomy" id="13443"/>
    <lineage>
        <taxon>Eukaryota</taxon>
        <taxon>Viridiplantae</taxon>
        <taxon>Streptophyta</taxon>
        <taxon>Embryophyta</taxon>
        <taxon>Tracheophyta</taxon>
        <taxon>Spermatophyta</taxon>
        <taxon>Magnoliopsida</taxon>
        <taxon>eudicotyledons</taxon>
        <taxon>Gunneridae</taxon>
        <taxon>Pentapetalae</taxon>
        <taxon>asterids</taxon>
        <taxon>lamiids</taxon>
        <taxon>Gentianales</taxon>
        <taxon>Rubiaceae</taxon>
        <taxon>Ixoroideae</taxon>
        <taxon>Gardenieae complex</taxon>
        <taxon>Bertiereae - Coffeeae clade</taxon>
        <taxon>Coffeeae</taxon>
        <taxon>Coffea</taxon>
    </lineage>
</organism>
<dbReference type="PANTHER" id="PTHR48118">
    <property type="entry name" value="SPINDLE AND KINETOCHORE-ASSOCIATED PROTEIN 3"/>
    <property type="match status" value="1"/>
</dbReference>
<evidence type="ECO:0000256" key="3">
    <source>
        <dbReference type="ARBA" id="ARBA00007716"/>
    </source>
</evidence>
<evidence type="ECO:0000256" key="11">
    <source>
        <dbReference type="ARBA" id="ARBA00023306"/>
    </source>
</evidence>
<comment type="subcellular location">
    <subcellularLocation>
        <location evidence="2">Chromosome</location>
        <location evidence="2">Centromere</location>
        <location evidence="2">Kinetochore</location>
    </subcellularLocation>
    <subcellularLocation>
        <location evidence="1">Cytoplasm</location>
        <location evidence="1">Cytoskeleton</location>
        <location evidence="1">Spindle</location>
    </subcellularLocation>
</comment>
<dbReference type="Proteomes" id="UP001652660">
    <property type="component" value="Chromosome 6c"/>
</dbReference>
<evidence type="ECO:0000256" key="1">
    <source>
        <dbReference type="ARBA" id="ARBA00004186"/>
    </source>
</evidence>
<evidence type="ECO:0000256" key="8">
    <source>
        <dbReference type="ARBA" id="ARBA00022776"/>
    </source>
</evidence>
<evidence type="ECO:0000256" key="13">
    <source>
        <dbReference type="SAM" id="MobiDB-lite"/>
    </source>
</evidence>
<feature type="region of interest" description="Disordered" evidence="13">
    <location>
        <begin position="139"/>
        <end position="176"/>
    </location>
</feature>
<keyword evidence="4" id="KW-0158">Chromosome</keyword>
<evidence type="ECO:0000256" key="10">
    <source>
        <dbReference type="ARBA" id="ARBA00023212"/>
    </source>
</evidence>
<evidence type="ECO:0000256" key="2">
    <source>
        <dbReference type="ARBA" id="ARBA00004629"/>
    </source>
</evidence>
<name>A0A6P6SQ06_COFAR</name>
<accession>A0A6P6SQ06</accession>
<feature type="region of interest" description="Disordered" evidence="13">
    <location>
        <begin position="1"/>
        <end position="30"/>
    </location>
</feature>
<evidence type="ECO:0000256" key="7">
    <source>
        <dbReference type="ARBA" id="ARBA00022701"/>
    </source>
</evidence>
<dbReference type="GO" id="GO:0007059">
    <property type="term" value="P:chromosome segregation"/>
    <property type="evidence" value="ECO:0007669"/>
    <property type="project" value="InterPro"/>
</dbReference>
<keyword evidence="12" id="KW-0137">Centromere</keyword>
<sequence>MALEQMAKRKTIEENPRQWERAPKLPENEIGMEGREEKWIGGKFCGSISSFCHHLQSSCDALIQSADRRPIPLDSASTTFMEFLNRRMSSTSTDLNLLECMSCDTVSFEELLGHCTQVYNHNQIHLLALQQHPVFSTSATQIPSSAATAEDQDEEEKDSDDDDLSLSPPTSSSSTTILHFSSKFQDDPLLDDTLSLKNLGLSDVCLATIASDQGNNSIHTAKMFQESEGEMRDELPSSRDSKPWIVASRDDYEGLPKHIKSLASWEDLIVAVEKMNSSLAKRSMKVDTIQQDEISLLGLGHKAKAYLLLLIKMNCIVVETIDGVITYRVL</sequence>
<evidence type="ECO:0000256" key="6">
    <source>
        <dbReference type="ARBA" id="ARBA00022618"/>
    </source>
</evidence>
<keyword evidence="14" id="KW-1185">Reference proteome</keyword>
<dbReference type="GO" id="GO:0051301">
    <property type="term" value="P:cell division"/>
    <property type="evidence" value="ECO:0007669"/>
    <property type="project" value="UniProtKB-KW"/>
</dbReference>